<gene>
    <name evidence="9" type="primary">argJ</name>
    <name evidence="10" type="ORF">MED297_03502</name>
</gene>
<comment type="pathway">
    <text evidence="9">Amino-acid biosynthesis; L-arginine biosynthesis; L-ornithine and N-acetyl-L-glutamate from L-glutamate and N(2)-acetyl-L-ornithine (cyclic): step 1/1.</text>
</comment>
<feature type="binding site" evidence="9">
    <location>
        <position position="407"/>
    </location>
    <ligand>
        <name>substrate</name>
    </ligand>
</feature>
<dbReference type="EC" id="2.3.1.35" evidence="9"/>
<keyword evidence="9" id="KW-0963">Cytoplasm</keyword>
<keyword evidence="6 9" id="KW-0068">Autocatalytic cleavage</keyword>
<feature type="site" description="Cleavage; by autolysis" evidence="9">
    <location>
        <begin position="190"/>
        <end position="191"/>
    </location>
</feature>
<dbReference type="GO" id="GO:0004042">
    <property type="term" value="F:L-glutamate N-acetyltransferase activity"/>
    <property type="evidence" value="ECO:0007669"/>
    <property type="project" value="UniProtKB-UniRule"/>
</dbReference>
<dbReference type="SUPFAM" id="SSF56266">
    <property type="entry name" value="DmpA/ArgJ-like"/>
    <property type="match status" value="1"/>
</dbReference>
<dbReference type="CDD" id="cd02152">
    <property type="entry name" value="OAT"/>
    <property type="match status" value="1"/>
</dbReference>
<feature type="active site" description="Nucleophile" evidence="9">
    <location>
        <position position="191"/>
    </location>
</feature>
<sequence>MAVGQGMDSVLLPVQGVSSGVACAGIKQTGRRDLVVFELSPGSTVGAVFTKNAFCAAPVTVAKQHLASDKPIRFLVINTGNANAGTGQQGIDDAIETCNRLAAMRSLEPEQVLPFSTGVIGEYLPMHAIVNGLPQALSSLMTDNWLEAAQGILTTDTRVKGASRQFEFEGETITVTGIAKGSGMIKPNMATMLAFVATDAKVSDALVQQIAAEASEQSFNRITVDSDTSTNDACLVMATGQSNTPVIDSVEQPFYGYLLKTVKEVMLSLAQQIIRDGEGATKFIEVAVAGANNTDEALKVAYSVAESPLFKTAMSASDANWGRILMAVGKADVESLNVEQIDVYLGDVQIVSQGQRADSYTEEQGSAVVAEEEIQVRIELNRGSASESVWTSDLSYEYVRINAEYRS</sequence>
<reference evidence="10 11" key="1">
    <citation type="submission" date="2006-02" db="EMBL/GenBank/DDBJ databases">
        <authorList>
            <person name="Pinhassi J."/>
            <person name="Pedros-Alio C."/>
            <person name="Ferriera S."/>
            <person name="Johnson J."/>
            <person name="Kravitz S."/>
            <person name="Halpern A."/>
            <person name="Remington K."/>
            <person name="Beeson K."/>
            <person name="Tran B."/>
            <person name="Rogers Y.-H."/>
            <person name="Friedman R."/>
            <person name="Venter J.C."/>
        </authorList>
    </citation>
    <scope>NUCLEOTIDE SEQUENCE [LARGE SCALE GENOMIC DNA]</scope>
    <source>
        <strain evidence="10 11">MED297</strain>
    </source>
</reference>
<keyword evidence="5 9" id="KW-0808">Transferase</keyword>
<dbReference type="PANTHER" id="PTHR23100">
    <property type="entry name" value="ARGININE BIOSYNTHESIS BIFUNCTIONAL PROTEIN ARGJ"/>
    <property type="match status" value="1"/>
</dbReference>
<feature type="chain" id="PRO_5023265700" description="Arginine biosynthesis bifunctional protein ArgJ alpha chain" evidence="9">
    <location>
        <begin position="1"/>
        <end position="190"/>
    </location>
</feature>
<dbReference type="OrthoDB" id="9804242at2"/>
<dbReference type="Gene3D" id="3.60.70.12">
    <property type="entry name" value="L-amino peptidase D-ALA esterase/amidase"/>
    <property type="match status" value="1"/>
</dbReference>
<evidence type="ECO:0000256" key="5">
    <source>
        <dbReference type="ARBA" id="ARBA00022679"/>
    </source>
</evidence>
<dbReference type="Pfam" id="PF01960">
    <property type="entry name" value="ArgJ"/>
    <property type="match status" value="1"/>
</dbReference>
<dbReference type="UniPathway" id="UPA00068">
    <property type="reaction ID" value="UER00106"/>
</dbReference>
<comment type="similarity">
    <text evidence="1 9">Belongs to the ArgJ family.</text>
</comment>
<keyword evidence="11" id="KW-1185">Reference proteome</keyword>
<dbReference type="FunFam" id="3.60.70.12:FF:000001">
    <property type="entry name" value="Arginine biosynthesis bifunctional protein ArgJ, chloroplastic"/>
    <property type="match status" value="1"/>
</dbReference>
<keyword evidence="4 9" id="KW-0028">Amino-acid biosynthesis</keyword>
<comment type="subunit">
    <text evidence="2 9">Heterotetramer of two alpha and two beta chains.</text>
</comment>
<feature type="binding site" evidence="9">
    <location>
        <position position="180"/>
    </location>
    <ligand>
        <name>substrate</name>
    </ligand>
</feature>
<feature type="chain" id="PRO_5023265699" description="Arginine biosynthesis bifunctional protein ArgJ beta chain" evidence="9">
    <location>
        <begin position="191"/>
        <end position="407"/>
    </location>
</feature>
<dbReference type="GO" id="GO:0006526">
    <property type="term" value="P:L-arginine biosynthetic process"/>
    <property type="evidence" value="ECO:0007669"/>
    <property type="project" value="UniProtKB-UniRule"/>
</dbReference>
<dbReference type="STRING" id="314283.MED297_03502"/>
<dbReference type="MEROPS" id="T05.001"/>
<accession>A4BKG0</accession>
<comment type="function">
    <text evidence="9">Catalyzes two activities which are involved in the cyclic version of arginine biosynthesis: the synthesis of N-acetylglutamate from glutamate and acetyl-CoA as the acetyl donor, and of ornithine by transacetylation between N(2)-acetylornithine and glutamate.</text>
</comment>
<feature type="binding site" evidence="9">
    <location>
        <position position="278"/>
    </location>
    <ligand>
        <name>substrate</name>
    </ligand>
</feature>
<protein>
    <recommendedName>
        <fullName evidence="9">Arginine biosynthesis bifunctional protein ArgJ</fullName>
    </recommendedName>
    <domain>
        <recommendedName>
            <fullName evidence="9">Glutamate N-acetyltransferase</fullName>
            <ecNumber evidence="9">2.3.1.35</ecNumber>
        </recommendedName>
        <alternativeName>
            <fullName evidence="9">Ornithine acetyltransferase</fullName>
            <shortName evidence="9">OATase</shortName>
        </alternativeName>
        <alternativeName>
            <fullName evidence="9">Ornithine transacetylase</fullName>
        </alternativeName>
    </domain>
    <domain>
        <recommendedName>
            <fullName evidence="9">Amino-acid acetyltransferase</fullName>
            <ecNumber evidence="9">2.3.1.1</ecNumber>
        </recommendedName>
        <alternativeName>
            <fullName evidence="9">N-acetylglutamate synthase</fullName>
            <shortName evidence="9">AGSase</shortName>
        </alternativeName>
    </domain>
    <component>
        <recommendedName>
            <fullName evidence="9">Arginine biosynthesis bifunctional protein ArgJ alpha chain</fullName>
        </recommendedName>
    </component>
    <component>
        <recommendedName>
            <fullName evidence="9">Arginine biosynthesis bifunctional protein ArgJ beta chain</fullName>
        </recommendedName>
    </component>
</protein>
<feature type="binding site" evidence="9">
    <location>
        <position position="154"/>
    </location>
    <ligand>
        <name>substrate</name>
    </ligand>
</feature>
<evidence type="ECO:0000256" key="8">
    <source>
        <dbReference type="ARBA" id="ARBA00049439"/>
    </source>
</evidence>
<dbReference type="EMBL" id="AAOE01000044">
    <property type="protein sequence ID" value="EAR07407.1"/>
    <property type="molecule type" value="Genomic_DNA"/>
</dbReference>
<evidence type="ECO:0000313" key="11">
    <source>
        <dbReference type="Proteomes" id="UP000005953"/>
    </source>
</evidence>
<keyword evidence="3 9" id="KW-0055">Arginine biosynthesis</keyword>
<dbReference type="GO" id="GO:0006592">
    <property type="term" value="P:ornithine biosynthetic process"/>
    <property type="evidence" value="ECO:0007669"/>
    <property type="project" value="TreeGrafter"/>
</dbReference>
<keyword evidence="7 9" id="KW-0012">Acyltransferase</keyword>
<dbReference type="Gene3D" id="3.10.20.340">
    <property type="entry name" value="ArgJ beta chain, C-terminal domain"/>
    <property type="match status" value="1"/>
</dbReference>
<evidence type="ECO:0000256" key="2">
    <source>
        <dbReference type="ARBA" id="ARBA00011475"/>
    </source>
</evidence>
<feature type="binding site" evidence="9">
    <location>
        <position position="402"/>
    </location>
    <ligand>
        <name>substrate</name>
    </ligand>
</feature>
<dbReference type="GO" id="GO:0005737">
    <property type="term" value="C:cytoplasm"/>
    <property type="evidence" value="ECO:0007669"/>
    <property type="project" value="UniProtKB-SubCell"/>
</dbReference>
<dbReference type="InterPro" id="IPR042195">
    <property type="entry name" value="ArgJ_beta_C"/>
</dbReference>
<comment type="catalytic activity">
    <reaction evidence="8 9">
        <text>N(2)-acetyl-L-ornithine + L-glutamate = N-acetyl-L-glutamate + L-ornithine</text>
        <dbReference type="Rhea" id="RHEA:15349"/>
        <dbReference type="ChEBI" id="CHEBI:29985"/>
        <dbReference type="ChEBI" id="CHEBI:44337"/>
        <dbReference type="ChEBI" id="CHEBI:46911"/>
        <dbReference type="ChEBI" id="CHEBI:57805"/>
        <dbReference type="EC" id="2.3.1.35"/>
    </reaction>
</comment>
<name>A4BKG0_9GAMM</name>
<dbReference type="PANTHER" id="PTHR23100:SF0">
    <property type="entry name" value="ARGININE BIOSYNTHESIS BIFUNCTIONAL PROTEIN ARGJ, MITOCHONDRIAL"/>
    <property type="match status" value="1"/>
</dbReference>
<organism evidence="10 11">
    <name type="scientific">Reinekea blandensis MED297</name>
    <dbReference type="NCBI Taxonomy" id="314283"/>
    <lineage>
        <taxon>Bacteria</taxon>
        <taxon>Pseudomonadati</taxon>
        <taxon>Pseudomonadota</taxon>
        <taxon>Gammaproteobacteria</taxon>
        <taxon>Oceanospirillales</taxon>
        <taxon>Saccharospirillaceae</taxon>
        <taxon>Reinekea</taxon>
    </lineage>
</organism>
<proteinExistence type="inferred from homology"/>
<evidence type="ECO:0000256" key="3">
    <source>
        <dbReference type="ARBA" id="ARBA00022571"/>
    </source>
</evidence>
<evidence type="ECO:0000313" key="10">
    <source>
        <dbReference type="EMBL" id="EAR07407.1"/>
    </source>
</evidence>
<dbReference type="AlphaFoldDB" id="A4BKG0"/>
<dbReference type="EC" id="2.3.1.1" evidence="9"/>
<feature type="site" description="Involved in the stabilization of negative charge on the oxyanion by the formation of the oxyanion hole" evidence="9">
    <location>
        <position position="118"/>
    </location>
</feature>
<feature type="binding site" evidence="9">
    <location>
        <position position="191"/>
    </location>
    <ligand>
        <name>substrate</name>
    </ligand>
</feature>
<dbReference type="HAMAP" id="MF_01106">
    <property type="entry name" value="ArgJ"/>
    <property type="match status" value="1"/>
</dbReference>
<dbReference type="Proteomes" id="UP000005953">
    <property type="component" value="Unassembled WGS sequence"/>
</dbReference>
<evidence type="ECO:0000256" key="1">
    <source>
        <dbReference type="ARBA" id="ARBA00006774"/>
    </source>
</evidence>
<evidence type="ECO:0000256" key="9">
    <source>
        <dbReference type="HAMAP-Rule" id="MF_01106"/>
    </source>
</evidence>
<dbReference type="FunFam" id="3.10.20.340:FF:000001">
    <property type="entry name" value="Arginine biosynthesis bifunctional protein ArgJ, chloroplastic"/>
    <property type="match status" value="1"/>
</dbReference>
<dbReference type="NCBIfam" id="TIGR00120">
    <property type="entry name" value="ArgJ"/>
    <property type="match status" value="1"/>
</dbReference>
<evidence type="ECO:0000256" key="6">
    <source>
        <dbReference type="ARBA" id="ARBA00022813"/>
    </source>
</evidence>
<dbReference type="GO" id="GO:0004358">
    <property type="term" value="F:L-glutamate N-acetyltransferase activity, acting on acetyl-L-ornithine as donor"/>
    <property type="evidence" value="ECO:0007669"/>
    <property type="project" value="UniProtKB-UniRule"/>
</dbReference>
<feature type="site" description="Involved in the stabilization of negative charge on the oxyanion by the formation of the oxyanion hole" evidence="9">
    <location>
        <position position="117"/>
    </location>
</feature>
<dbReference type="InterPro" id="IPR016117">
    <property type="entry name" value="ArgJ-like_dom_sf"/>
</dbReference>
<dbReference type="HOGENOM" id="CLU_027172_1_0_6"/>
<comment type="subcellular location">
    <subcellularLocation>
        <location evidence="9">Cytoplasm</location>
    </subcellularLocation>
</comment>
<comment type="caution">
    <text evidence="10">The sequence shown here is derived from an EMBL/GenBank/DDBJ whole genome shotgun (WGS) entry which is preliminary data.</text>
</comment>
<comment type="catalytic activity">
    <reaction evidence="9">
        <text>L-glutamate + acetyl-CoA = N-acetyl-L-glutamate + CoA + H(+)</text>
        <dbReference type="Rhea" id="RHEA:24292"/>
        <dbReference type="ChEBI" id="CHEBI:15378"/>
        <dbReference type="ChEBI" id="CHEBI:29985"/>
        <dbReference type="ChEBI" id="CHEBI:44337"/>
        <dbReference type="ChEBI" id="CHEBI:57287"/>
        <dbReference type="ChEBI" id="CHEBI:57288"/>
        <dbReference type="EC" id="2.3.1.1"/>
    </reaction>
</comment>
<dbReference type="RefSeq" id="WP_008047459.1">
    <property type="nucleotide sequence ID" value="NZ_CH724154.1"/>
</dbReference>
<dbReference type="InterPro" id="IPR002813">
    <property type="entry name" value="Arg_biosynth_ArgJ"/>
</dbReference>
<keyword evidence="9" id="KW-0511">Multifunctional enzyme</keyword>
<comment type="pathway">
    <text evidence="9">Amino-acid biosynthesis; L-arginine biosynthesis; N(2)-acetyl-L-ornithine from L-glutamate: step 1/4.</text>
</comment>
<evidence type="ECO:0000256" key="4">
    <source>
        <dbReference type="ARBA" id="ARBA00022605"/>
    </source>
</evidence>
<evidence type="ECO:0000256" key="7">
    <source>
        <dbReference type="ARBA" id="ARBA00023315"/>
    </source>
</evidence>
<dbReference type="NCBIfam" id="NF003802">
    <property type="entry name" value="PRK05388.1"/>
    <property type="match status" value="1"/>
</dbReference>